<dbReference type="Proteomes" id="UP000269945">
    <property type="component" value="Unassembled WGS sequence"/>
</dbReference>
<feature type="non-terminal residue" evidence="1">
    <location>
        <position position="1"/>
    </location>
</feature>
<organism evidence="1 2">
    <name type="scientific">Gulo gulo</name>
    <name type="common">Wolverine</name>
    <name type="synonym">Gluton</name>
    <dbReference type="NCBI Taxonomy" id="48420"/>
    <lineage>
        <taxon>Eukaryota</taxon>
        <taxon>Metazoa</taxon>
        <taxon>Chordata</taxon>
        <taxon>Craniata</taxon>
        <taxon>Vertebrata</taxon>
        <taxon>Euteleostomi</taxon>
        <taxon>Mammalia</taxon>
        <taxon>Eutheria</taxon>
        <taxon>Laurasiatheria</taxon>
        <taxon>Carnivora</taxon>
        <taxon>Caniformia</taxon>
        <taxon>Musteloidea</taxon>
        <taxon>Mustelidae</taxon>
        <taxon>Guloninae</taxon>
        <taxon>Gulo</taxon>
    </lineage>
</organism>
<evidence type="ECO:0000313" key="2">
    <source>
        <dbReference type="Proteomes" id="UP000269945"/>
    </source>
</evidence>
<dbReference type="EMBL" id="CYRY02007424">
    <property type="protein sequence ID" value="VCW76477.1"/>
    <property type="molecule type" value="Genomic_DNA"/>
</dbReference>
<evidence type="ECO:0000313" key="1">
    <source>
        <dbReference type="EMBL" id="VCW76477.1"/>
    </source>
</evidence>
<comment type="caution">
    <text evidence="1">The sequence shown here is derived from an EMBL/GenBank/DDBJ whole genome shotgun (WGS) entry which is preliminary data.</text>
</comment>
<keyword evidence="2" id="KW-1185">Reference proteome</keyword>
<gene>
    <name evidence="1" type="ORF">BN2614_LOCUS1</name>
</gene>
<protein>
    <submittedName>
        <fullName evidence="1">Uncharacterized protein</fullName>
    </submittedName>
</protein>
<reference evidence="1 2" key="1">
    <citation type="submission" date="2018-10" db="EMBL/GenBank/DDBJ databases">
        <authorList>
            <person name="Ekblom R."/>
            <person name="Jareborg N."/>
        </authorList>
    </citation>
    <scope>NUCLEOTIDE SEQUENCE [LARGE SCALE GENOMIC DNA]</scope>
    <source>
        <tissue evidence="1">Muscle</tissue>
    </source>
</reference>
<dbReference type="AlphaFoldDB" id="A0A9X9LLT1"/>
<name>A0A9X9LLT1_GULGU</name>
<sequence>HSVRIGVILWEQRQEASGKLPPAALIGMAVPSPNLHLTANQG</sequence>
<accession>A0A9X9LLT1</accession>
<proteinExistence type="predicted"/>